<dbReference type="SUPFAM" id="SSF82708">
    <property type="entry name" value="R3H domain"/>
    <property type="match status" value="1"/>
</dbReference>
<dbReference type="FunFam" id="3.30.160.20:FF:000030">
    <property type="entry name" value="NFKB repressing factor"/>
    <property type="match status" value="1"/>
</dbReference>
<dbReference type="PROSITE" id="PS50174">
    <property type="entry name" value="G_PATCH"/>
    <property type="match status" value="1"/>
</dbReference>
<evidence type="ECO:0000313" key="4">
    <source>
        <dbReference type="RefSeq" id="XP_018088532.1"/>
    </source>
</evidence>
<feature type="compositionally biased region" description="Low complexity" evidence="2">
    <location>
        <begin position="130"/>
        <end position="140"/>
    </location>
</feature>
<dbReference type="InterPro" id="IPR036867">
    <property type="entry name" value="R3H_dom_sf"/>
</dbReference>
<dbReference type="KEGG" id="xla:100158445"/>
<dbReference type="Bgee" id="100158445">
    <property type="expression patterns" value="Expressed in internal ear and 19 other cell types or tissues"/>
</dbReference>
<dbReference type="STRING" id="8355.A0A1L8F334"/>
<dbReference type="FunFam" id="3.30.1370.50:FF:000004">
    <property type="entry name" value="NFKB repressing factor"/>
    <property type="match status" value="1"/>
</dbReference>
<dbReference type="InterPro" id="IPR000467">
    <property type="entry name" value="G_patch_dom"/>
</dbReference>
<dbReference type="SUPFAM" id="SSF54768">
    <property type="entry name" value="dsRNA-binding domain-like"/>
    <property type="match status" value="3"/>
</dbReference>
<sequence length="828" mass="92684">MASCDNEANRVSLEDFRQFHETEKQWAGRRQFLSRHLHLYPGPKTDQLIALSVVWSNIVFIGNRYGEKLTEKVHKMAEGIDVGEMPCFELVPGAKKTKRSGANDGEQPQKKFASRFGPRPRFEPVHFVVSSSQQDSFQESNGLDSQKQAQQGDSLPPDVFTTTSDTSDQEDCPEMDSLNSDTVEEEGRHDSGNFMSKIEQSYSAKFNAHYSTTSKEFCHNVLDMWKGVNQQGRKGIGFVKPPKTSDKFGKGIGKSTLSGRALYSLDNSAFIKQLSAIVLQEMASPKLSMNSERINYTFILSHSIQSCKTNPEYIYVPFKDISPINRPKNKNLPADGFACEVRCQDIYLATGYSGSKNGARDRAAERAVQLLQRPLEVRKMKRKFGQTFREEWVACPIDMPVKRLPPALKQENDSVCEMLPCADPAKGSLPTKEWTDFILTENACGAICVLNNSASLNKMTVEYKYIMMSKSVWKCGVFVQGHCVAEGYGNKKTSKHAAAKEAVRILKNLQPDLQKTTCAQTACTVNDPIKELKDVVVYANSTNPVCTMNDTAQFNNVTVDYIFERMAGDKWKCKVFMERQFLAEAVGIKKTLKHEAAEAAVSVLKQTQPVVVNNLKNGPAEDAISRNHIRVWSSEESAKQEIKEDNIGNQLLRKMGWKGGGLGKEGGGISEPVSVKEQFSREGLGLTTNKINKRDIEKIIRNYADSYNQDDLTFAKELSNEERKYIHQISQKFGLRSKSRGQGTERFLVVSRKRSKQDLIDQLRQDGQVGSYELLMPQQNNPMQCARESDPSKTNGTKKVFVCNDVASVSRTSNHLSQDSQSLSASVV</sequence>
<reference evidence="4" key="1">
    <citation type="submission" date="2025-08" db="UniProtKB">
        <authorList>
            <consortium name="RefSeq"/>
        </authorList>
    </citation>
    <scope>IDENTIFICATION</scope>
    <source>
        <strain evidence="4">J_2021</strain>
        <tissue evidence="4">Erythrocytes</tissue>
    </source>
</reference>
<dbReference type="SMART" id="SM00358">
    <property type="entry name" value="DSRM"/>
    <property type="match status" value="3"/>
</dbReference>
<feature type="compositionally biased region" description="Polar residues" evidence="2">
    <location>
        <begin position="141"/>
        <end position="153"/>
    </location>
</feature>
<dbReference type="Pfam" id="PF01424">
    <property type="entry name" value="R3H"/>
    <property type="match status" value="1"/>
</dbReference>
<dbReference type="InterPro" id="IPR034071">
    <property type="entry name" value="R3H_NRF"/>
</dbReference>
<dbReference type="RefSeq" id="XP_018088532.1">
    <property type="nucleotide sequence ID" value="XM_018233043.2"/>
</dbReference>
<dbReference type="CDD" id="cd02640">
    <property type="entry name" value="R3H_NRF"/>
    <property type="match status" value="1"/>
</dbReference>
<dbReference type="InterPro" id="IPR001374">
    <property type="entry name" value="R3H_dom"/>
</dbReference>
<dbReference type="SMART" id="SM00443">
    <property type="entry name" value="G_patch"/>
    <property type="match status" value="1"/>
</dbReference>
<feature type="region of interest" description="Disordered" evidence="2">
    <location>
        <begin position="95"/>
        <end position="189"/>
    </location>
</feature>
<protein>
    <submittedName>
        <fullName evidence="4">NF-kappa-B-repressing factor isoform X1</fullName>
    </submittedName>
</protein>
<keyword evidence="3" id="KW-1185">Reference proteome</keyword>
<dbReference type="PROSITE" id="PS51061">
    <property type="entry name" value="R3H"/>
    <property type="match status" value="1"/>
</dbReference>
<gene>
    <name evidence="4 5" type="primary">nkrf.S</name>
</gene>
<dbReference type="InterPro" id="IPR021859">
    <property type="entry name" value="XTBD"/>
</dbReference>
<dbReference type="CTD" id="100158445"/>
<dbReference type="PaxDb" id="8355-A0A1L8F334"/>
<dbReference type="Pfam" id="PF01585">
    <property type="entry name" value="G-patch"/>
    <property type="match status" value="1"/>
</dbReference>
<evidence type="ECO:0000256" key="2">
    <source>
        <dbReference type="SAM" id="MobiDB-lite"/>
    </source>
</evidence>
<dbReference type="OMA" id="KHWSEFV"/>
<dbReference type="Pfam" id="PF11952">
    <property type="entry name" value="XTBD"/>
    <property type="match status" value="1"/>
</dbReference>
<dbReference type="OrthoDB" id="29523at2759"/>
<dbReference type="PROSITE" id="PS50137">
    <property type="entry name" value="DS_RBD"/>
    <property type="match status" value="1"/>
</dbReference>
<dbReference type="Pfam" id="PF26535">
    <property type="entry name" value="DSRM_CARF"/>
    <property type="match status" value="1"/>
</dbReference>
<evidence type="ECO:0000313" key="5">
    <source>
        <dbReference type="Xenbase" id="XB-GENE-17340659"/>
    </source>
</evidence>
<dbReference type="InterPro" id="IPR014720">
    <property type="entry name" value="dsRBD_dom"/>
</dbReference>
<comment type="similarity">
    <text evidence="1">Belongs to the CARF family.</text>
</comment>
<dbReference type="GeneID" id="100158445"/>
<evidence type="ECO:0000313" key="3">
    <source>
        <dbReference type="Proteomes" id="UP000186698"/>
    </source>
</evidence>
<dbReference type="GO" id="GO:0003723">
    <property type="term" value="F:RNA binding"/>
    <property type="evidence" value="ECO:0007669"/>
    <property type="project" value="UniProtKB-UniRule"/>
</dbReference>
<accession>A0A1L8F334</accession>
<dbReference type="Gene3D" id="3.30.160.20">
    <property type="match status" value="1"/>
</dbReference>
<dbReference type="Gene3D" id="3.30.1370.50">
    <property type="entry name" value="R3H-like domain"/>
    <property type="match status" value="1"/>
</dbReference>
<evidence type="ECO:0000256" key="1">
    <source>
        <dbReference type="ARBA" id="ARBA00010053"/>
    </source>
</evidence>
<dbReference type="SMART" id="SM00393">
    <property type="entry name" value="R3H"/>
    <property type="match status" value="1"/>
</dbReference>
<name>A0A1L8F334_XENLA</name>
<dbReference type="Proteomes" id="UP000186698">
    <property type="component" value="Chromosome 8S"/>
</dbReference>
<dbReference type="AGR" id="Xenbase:XB-GENE-17340659"/>
<organism evidence="3 4">
    <name type="scientific">Xenopus laevis</name>
    <name type="common">African clawed frog</name>
    <dbReference type="NCBI Taxonomy" id="8355"/>
    <lineage>
        <taxon>Eukaryota</taxon>
        <taxon>Metazoa</taxon>
        <taxon>Chordata</taxon>
        <taxon>Craniata</taxon>
        <taxon>Vertebrata</taxon>
        <taxon>Euteleostomi</taxon>
        <taxon>Amphibia</taxon>
        <taxon>Batrachia</taxon>
        <taxon>Anura</taxon>
        <taxon>Pipoidea</taxon>
        <taxon>Pipidae</taxon>
        <taxon>Xenopodinae</taxon>
        <taxon>Xenopus</taxon>
        <taxon>Xenopus</taxon>
    </lineage>
</organism>
<dbReference type="PROSITE" id="PS51827">
    <property type="entry name" value="XTBD"/>
    <property type="match status" value="1"/>
</dbReference>
<dbReference type="PANTHER" id="PTHR48430">
    <property type="entry name" value="PARTNER OF XRN-2 PROTEIN 1"/>
    <property type="match status" value="1"/>
</dbReference>
<dbReference type="InterPro" id="IPR058828">
    <property type="entry name" value="DSRM_CARF/NKRF"/>
</dbReference>
<dbReference type="Pfam" id="PF00035">
    <property type="entry name" value="dsrm"/>
    <property type="match status" value="1"/>
</dbReference>
<proteinExistence type="inferred from homology"/>
<dbReference type="Xenbase" id="XB-GENE-17340659">
    <property type="gene designation" value="nkrf.S"/>
</dbReference>
<dbReference type="PANTHER" id="PTHR48430:SF1">
    <property type="entry name" value="PARTNER OF XRN-2 PROTEIN 1"/>
    <property type="match status" value="1"/>
</dbReference>
<dbReference type="AlphaFoldDB" id="A0A1L8F334"/>